<feature type="compositionally biased region" description="Low complexity" evidence="1">
    <location>
        <begin position="17"/>
        <end position="29"/>
    </location>
</feature>
<dbReference type="STRING" id="1210090.GCA_001613185_07170"/>
<dbReference type="RefSeq" id="WP_233444472.1">
    <property type="nucleotide sequence ID" value="NZ_QNRE01000032.1"/>
</dbReference>
<dbReference type="AlphaFoldDB" id="A0A366CUR2"/>
<dbReference type="InterPro" id="IPR036465">
    <property type="entry name" value="vWFA_dom_sf"/>
</dbReference>
<sequence length="605" mass="61725">MTGHVITAPAPAPAAPAAPGTGTASAPAAAGVGAAPAAPATLAPAPASVPVTGGWATLSAAMTAEVPPIADRDDLTVSIAPGAAFGHPAVFVPALRAIELDGANLKIDPAAARPARNSDRNNYPAVWGALVHECAHAKHSVWQPPLLAHPEVVKAAKLLEESRIEAAQIRRRPDDRHWLRASATEIVIGDNGGKTAAAHLPRTTYAAAHNAALVLGRIDAGVLTESECAPLLREIESILGTDTLAELRSIWREAHTVADSDTAAMLELGQRWLDLVGPEPHATPVPNSPLGAAIAATAAAIASEVAANPVAPDPAESAAAARQAAADRAEEAQLMAEHVFGDGEAPGNSRTVARTRTPLTTEQTAARVLARALDTAAARERATVKTTSVVPPGRVRMRGVLARQAQLAAGAIPTAEPFTRTARKTSPYPPLQVGIACDVSSSMGRFAAPVSSAAWIIARAAELAAMPATTATVTFGATVTPITYPGTAPARISEFGCPDKYHALGAATVALDGALGLSRPGATRLLVVISDGIFRAHEREAAQRRLDAVRAAGCAVLWLAPDTGIRPGRPGAPTPLNGATVHVVTDPATTATAIARAITAAVRAA</sequence>
<evidence type="ECO:0000256" key="1">
    <source>
        <dbReference type="SAM" id="MobiDB-lite"/>
    </source>
</evidence>
<evidence type="ECO:0000313" key="2">
    <source>
        <dbReference type="EMBL" id="RBO79798.1"/>
    </source>
</evidence>
<dbReference type="EMBL" id="QNRE01000032">
    <property type="protein sequence ID" value="RBO79798.1"/>
    <property type="molecule type" value="Genomic_DNA"/>
</dbReference>
<evidence type="ECO:0008006" key="4">
    <source>
        <dbReference type="Google" id="ProtNLM"/>
    </source>
</evidence>
<proteinExistence type="predicted"/>
<dbReference type="SUPFAM" id="SSF53300">
    <property type="entry name" value="vWA-like"/>
    <property type="match status" value="1"/>
</dbReference>
<reference evidence="2 3" key="1">
    <citation type="submission" date="2018-06" db="EMBL/GenBank/DDBJ databases">
        <title>Genomic Encyclopedia of Type Strains, Phase IV (KMG-IV): sequencing the most valuable type-strain genomes for metagenomic binning, comparative biology and taxonomic classification.</title>
        <authorList>
            <person name="Goeker M."/>
        </authorList>
    </citation>
    <scope>NUCLEOTIDE SEQUENCE [LARGE SCALE GENOMIC DNA]</scope>
    <source>
        <strain evidence="2 3">DSM 44599</strain>
    </source>
</reference>
<comment type="caution">
    <text evidence="2">The sequence shown here is derived from an EMBL/GenBank/DDBJ whole genome shotgun (WGS) entry which is preliminary data.</text>
</comment>
<protein>
    <recommendedName>
        <fullName evidence="4">VWA domain containing CoxE-like protein</fullName>
    </recommendedName>
</protein>
<dbReference type="Proteomes" id="UP000252586">
    <property type="component" value="Unassembled WGS sequence"/>
</dbReference>
<organism evidence="2 3">
    <name type="scientific">Nocardia puris</name>
    <dbReference type="NCBI Taxonomy" id="208602"/>
    <lineage>
        <taxon>Bacteria</taxon>
        <taxon>Bacillati</taxon>
        <taxon>Actinomycetota</taxon>
        <taxon>Actinomycetes</taxon>
        <taxon>Mycobacteriales</taxon>
        <taxon>Nocardiaceae</taxon>
        <taxon>Nocardia</taxon>
    </lineage>
</organism>
<name>A0A366CUR2_9NOCA</name>
<feature type="region of interest" description="Disordered" evidence="1">
    <location>
        <begin position="1"/>
        <end position="29"/>
    </location>
</feature>
<gene>
    <name evidence="2" type="ORF">DFR74_13210</name>
</gene>
<evidence type="ECO:0000313" key="3">
    <source>
        <dbReference type="Proteomes" id="UP000252586"/>
    </source>
</evidence>
<keyword evidence="3" id="KW-1185">Reference proteome</keyword>
<accession>A0A366CUR2</accession>